<dbReference type="InterPro" id="IPR001254">
    <property type="entry name" value="Trypsin_dom"/>
</dbReference>
<feature type="domain" description="Peptidase S1" evidence="9">
    <location>
        <begin position="266"/>
        <end position="511"/>
    </location>
</feature>
<keyword evidence="3 7" id="KW-0378">Hydrolase</keyword>
<keyword evidence="5" id="KW-1015">Disulfide bond</keyword>
<dbReference type="CDD" id="cd00190">
    <property type="entry name" value="Tryp_SPc"/>
    <property type="match status" value="2"/>
</dbReference>
<dbReference type="InterPro" id="IPR018114">
    <property type="entry name" value="TRYPSIN_HIS"/>
</dbReference>
<evidence type="ECO:0000256" key="1">
    <source>
        <dbReference type="ARBA" id="ARBA00022670"/>
    </source>
</evidence>
<dbReference type="PROSITE" id="PS00135">
    <property type="entry name" value="TRYPSIN_SER"/>
    <property type="match status" value="1"/>
</dbReference>
<reference evidence="10 11" key="1">
    <citation type="submission" date="2013-11" db="EMBL/GenBank/DDBJ databases">
        <title>The Damaraland mole rat (Fukomys damarensis) genome and evolution of African mole rats.</title>
        <authorList>
            <person name="Gladyshev V.N."/>
            <person name="Fang X."/>
        </authorList>
    </citation>
    <scope>NUCLEOTIDE SEQUENCE [LARGE SCALE GENOMIC DNA]</scope>
    <source>
        <tissue evidence="10">Liver</tissue>
    </source>
</reference>
<feature type="chain" id="PRO_5001873616" evidence="8">
    <location>
        <begin position="18"/>
        <end position="514"/>
    </location>
</feature>
<evidence type="ECO:0000256" key="3">
    <source>
        <dbReference type="ARBA" id="ARBA00022801"/>
    </source>
</evidence>
<dbReference type="PRINTS" id="PR00722">
    <property type="entry name" value="CHYMOTRYPSIN"/>
</dbReference>
<dbReference type="InterPro" id="IPR043504">
    <property type="entry name" value="Peptidase_S1_PA_chymotrypsin"/>
</dbReference>
<feature type="signal peptide" evidence="8">
    <location>
        <begin position="1"/>
        <end position="17"/>
    </location>
</feature>
<evidence type="ECO:0000256" key="6">
    <source>
        <dbReference type="ARBA" id="ARBA00023180"/>
    </source>
</evidence>
<dbReference type="GO" id="GO:0004252">
    <property type="term" value="F:serine-type endopeptidase activity"/>
    <property type="evidence" value="ECO:0007669"/>
    <property type="project" value="InterPro"/>
</dbReference>
<evidence type="ECO:0000313" key="11">
    <source>
        <dbReference type="Proteomes" id="UP000028990"/>
    </source>
</evidence>
<dbReference type="PANTHER" id="PTHR24253:SF144">
    <property type="entry name" value="CHYMOTRYPSIN-LIKE PROTEASE CTRL-1-RELATED"/>
    <property type="match status" value="1"/>
</dbReference>
<dbReference type="PANTHER" id="PTHR24253">
    <property type="entry name" value="TRANSMEMBRANE PROTEASE SERINE"/>
    <property type="match status" value="1"/>
</dbReference>
<dbReference type="EMBL" id="KN121905">
    <property type="protein sequence ID" value="KFO34749.1"/>
    <property type="molecule type" value="Genomic_DNA"/>
</dbReference>
<keyword evidence="11" id="KW-1185">Reference proteome</keyword>
<evidence type="ECO:0000259" key="9">
    <source>
        <dbReference type="PROSITE" id="PS50240"/>
    </source>
</evidence>
<name>A0A091DRK3_FUKDA</name>
<feature type="domain" description="Peptidase S1" evidence="9">
    <location>
        <begin position="31"/>
        <end position="256"/>
    </location>
</feature>
<evidence type="ECO:0000313" key="10">
    <source>
        <dbReference type="EMBL" id="KFO34749.1"/>
    </source>
</evidence>
<evidence type="ECO:0000256" key="4">
    <source>
        <dbReference type="ARBA" id="ARBA00022825"/>
    </source>
</evidence>
<dbReference type="InterPro" id="IPR001314">
    <property type="entry name" value="Peptidase_S1A"/>
</dbReference>
<dbReference type="FunFam" id="2.40.10.10:FF:000006">
    <property type="entry name" value="Serine proteinase stubble"/>
    <property type="match status" value="1"/>
</dbReference>
<dbReference type="FunFam" id="2.40.10.10:FF:000004">
    <property type="entry name" value="Tryptase gamma 1"/>
    <property type="match status" value="1"/>
</dbReference>
<dbReference type="SMART" id="SM00020">
    <property type="entry name" value="Tryp_SPc"/>
    <property type="match status" value="2"/>
</dbReference>
<dbReference type="SUPFAM" id="SSF50494">
    <property type="entry name" value="Trypsin-like serine proteases"/>
    <property type="match status" value="2"/>
</dbReference>
<dbReference type="PROSITE" id="PS00134">
    <property type="entry name" value="TRYPSIN_HIS"/>
    <property type="match status" value="1"/>
</dbReference>
<protein>
    <submittedName>
        <fullName evidence="10">Serine protease 29</fullName>
    </submittedName>
</protein>
<organism evidence="10 11">
    <name type="scientific">Fukomys damarensis</name>
    <name type="common">Damaraland mole rat</name>
    <name type="synonym">Cryptomys damarensis</name>
    <dbReference type="NCBI Taxonomy" id="885580"/>
    <lineage>
        <taxon>Eukaryota</taxon>
        <taxon>Metazoa</taxon>
        <taxon>Chordata</taxon>
        <taxon>Craniata</taxon>
        <taxon>Vertebrata</taxon>
        <taxon>Euteleostomi</taxon>
        <taxon>Mammalia</taxon>
        <taxon>Eutheria</taxon>
        <taxon>Euarchontoglires</taxon>
        <taxon>Glires</taxon>
        <taxon>Rodentia</taxon>
        <taxon>Hystricomorpha</taxon>
        <taxon>Bathyergidae</taxon>
        <taxon>Fukomys</taxon>
    </lineage>
</organism>
<dbReference type="GO" id="GO:0006508">
    <property type="term" value="P:proteolysis"/>
    <property type="evidence" value="ECO:0007669"/>
    <property type="project" value="UniProtKB-KW"/>
</dbReference>
<evidence type="ECO:0000256" key="7">
    <source>
        <dbReference type="RuleBase" id="RU363034"/>
    </source>
</evidence>
<gene>
    <name evidence="10" type="ORF">H920_03777</name>
</gene>
<keyword evidence="2 8" id="KW-0732">Signal</keyword>
<proteinExistence type="predicted"/>
<evidence type="ECO:0000256" key="5">
    <source>
        <dbReference type="ARBA" id="ARBA00023157"/>
    </source>
</evidence>
<keyword evidence="6" id="KW-0325">Glycoprotein</keyword>
<dbReference type="PROSITE" id="PS50240">
    <property type="entry name" value="TRYPSIN_DOM"/>
    <property type="match status" value="2"/>
</dbReference>
<dbReference type="eggNOG" id="KOG3627">
    <property type="taxonomic scope" value="Eukaryota"/>
</dbReference>
<dbReference type="InterPro" id="IPR033116">
    <property type="entry name" value="TRYPSIN_SER"/>
</dbReference>
<keyword evidence="4 7" id="KW-0720">Serine protease</keyword>
<sequence length="514" mass="56833">MLSLLFVTLFLVGCSVAKPPAGAIDKELVGIVGGHNAPQGKWPWQVSLKVYSYHWAAWVHRCGGSLIHPQWVLTAAHCIHHRNADPSTYRIQAGDVYLYGDQTLLSVSQVIVHPDFVYAHLGADVALLRLAEPADCSANVKPVKLSSLNLKVTRKDECWVTGWGDLSFFGWLPPPFRLQEVNVQVVENSLCEELYQNASRHRYKDRRIILDSNVCAGSEGRGPCFGDSGGPLVCKMLSLLFVTLFLIGCSVAKPPAGAIDKELVGIVGGHNAPQGRWPWQVSLKVYSYHWAAWVHRCGGSLIHPQWVLTAAHCIHHRNADPSTYRIQAGDVYLYGDQTLLSVSQVIVHPDFVDAGLGSDVALLQLAEPADCSDNITPVKLSSLNLKVTRKDECWVTGWGDLSFFGWLPPPFRLQEVNVQVVENSLCEELYQNASRHRYKDRRIILDDMLCAGSEGRDSCQGDSGGPLVCKVRGSWTLVGVVSWGYGCGWRDIPGVYARVQTHVPWIQQQIHSSS</sequence>
<dbReference type="OMA" id="PSTYRIQ"/>
<dbReference type="STRING" id="885580.ENSFDAP00000007108"/>
<evidence type="ECO:0000256" key="8">
    <source>
        <dbReference type="SAM" id="SignalP"/>
    </source>
</evidence>
<dbReference type="Pfam" id="PF00089">
    <property type="entry name" value="Trypsin"/>
    <property type="match status" value="2"/>
</dbReference>
<evidence type="ECO:0000256" key="2">
    <source>
        <dbReference type="ARBA" id="ARBA00022729"/>
    </source>
</evidence>
<dbReference type="AlphaFoldDB" id="A0A091DRK3"/>
<dbReference type="Gene3D" id="2.40.10.10">
    <property type="entry name" value="Trypsin-like serine proteases"/>
    <property type="match status" value="4"/>
</dbReference>
<dbReference type="Proteomes" id="UP000028990">
    <property type="component" value="Unassembled WGS sequence"/>
</dbReference>
<accession>A0A091DRK3</accession>
<keyword evidence="1 7" id="KW-0645">Protease</keyword>
<dbReference type="InterPro" id="IPR009003">
    <property type="entry name" value="Peptidase_S1_PA"/>
</dbReference>